<evidence type="ECO:0000256" key="1">
    <source>
        <dbReference type="SAM" id="MobiDB-lite"/>
    </source>
</evidence>
<evidence type="ECO:0000259" key="2">
    <source>
        <dbReference type="PROSITE" id="PS50006"/>
    </source>
</evidence>
<dbReference type="InterPro" id="IPR000253">
    <property type="entry name" value="FHA_dom"/>
</dbReference>
<comment type="caution">
    <text evidence="3">The sequence shown here is derived from an EMBL/GenBank/DDBJ whole genome shotgun (WGS) entry which is preliminary data.</text>
</comment>
<protein>
    <recommendedName>
        <fullName evidence="2">FHA domain-containing protein</fullName>
    </recommendedName>
</protein>
<feature type="region of interest" description="Disordered" evidence="1">
    <location>
        <begin position="238"/>
        <end position="295"/>
    </location>
</feature>
<dbReference type="STRING" id="1137799.GZ78_28000"/>
<dbReference type="InterPro" id="IPR046883">
    <property type="entry name" value="T6SS_FHA_C"/>
</dbReference>
<dbReference type="PROSITE" id="PS50006">
    <property type="entry name" value="FHA_DOMAIN"/>
    <property type="match status" value="1"/>
</dbReference>
<feature type="region of interest" description="Disordered" evidence="1">
    <location>
        <begin position="388"/>
        <end position="407"/>
    </location>
</feature>
<feature type="compositionally biased region" description="Polar residues" evidence="1">
    <location>
        <begin position="253"/>
        <end position="279"/>
    </location>
</feature>
<dbReference type="Gene3D" id="2.60.200.20">
    <property type="match status" value="1"/>
</dbReference>
<keyword evidence="4" id="KW-1185">Reference proteome</keyword>
<dbReference type="eggNOG" id="COG3456">
    <property type="taxonomic scope" value="Bacteria"/>
</dbReference>
<accession>A0A081N1E2</accession>
<reference evidence="3 4" key="1">
    <citation type="submission" date="2014-06" db="EMBL/GenBank/DDBJ databases">
        <title>Whole Genome Sequences of Three Symbiotic Endozoicomonas Bacteria.</title>
        <authorList>
            <person name="Neave M.J."/>
            <person name="Apprill A."/>
            <person name="Voolstra C.R."/>
        </authorList>
    </citation>
    <scope>NUCLEOTIDE SEQUENCE [LARGE SCALE GENOMIC DNA]</scope>
    <source>
        <strain evidence="3 4">DSM 25634</strain>
    </source>
</reference>
<evidence type="ECO:0000313" key="4">
    <source>
        <dbReference type="Proteomes" id="UP000028073"/>
    </source>
</evidence>
<dbReference type="InterPro" id="IPR017735">
    <property type="entry name" value="T6SS_FHA"/>
</dbReference>
<feature type="region of interest" description="Disordered" evidence="1">
    <location>
        <begin position="363"/>
        <end position="383"/>
    </location>
</feature>
<proteinExistence type="predicted"/>
<dbReference type="Pfam" id="PF20232">
    <property type="entry name" value="T6SS_FHA_C"/>
    <property type="match status" value="1"/>
</dbReference>
<dbReference type="NCBIfam" id="TIGR03354">
    <property type="entry name" value="VI_FHA"/>
    <property type="match status" value="2"/>
</dbReference>
<dbReference type="CDD" id="cd00060">
    <property type="entry name" value="FHA"/>
    <property type="match status" value="1"/>
</dbReference>
<feature type="domain" description="FHA" evidence="2">
    <location>
        <begin position="57"/>
        <end position="107"/>
    </location>
</feature>
<organism evidence="3 4">
    <name type="scientific">Endozoicomonas numazuensis</name>
    <dbReference type="NCBI Taxonomy" id="1137799"/>
    <lineage>
        <taxon>Bacteria</taxon>
        <taxon>Pseudomonadati</taxon>
        <taxon>Pseudomonadota</taxon>
        <taxon>Gammaproteobacteria</taxon>
        <taxon>Oceanospirillales</taxon>
        <taxon>Endozoicomonadaceae</taxon>
        <taxon>Endozoicomonas</taxon>
    </lineage>
</organism>
<dbReference type="InterPro" id="IPR008984">
    <property type="entry name" value="SMAD_FHA_dom_sf"/>
</dbReference>
<gene>
    <name evidence="3" type="ORF">GZ78_28000</name>
</gene>
<dbReference type="AlphaFoldDB" id="A0A081N1E2"/>
<feature type="compositionally biased region" description="Polar residues" evidence="1">
    <location>
        <begin position="394"/>
        <end position="407"/>
    </location>
</feature>
<sequence>MQLPLKYLNGYRIRNSCTFIVDKSGPSMAENLVFKVIDSPAETNMTGHTKTFSMAGGSIGRSDSNNWVLPDIERIVSSTHAQIVFQDNLYFLMDQSTNGTFLNGSDKAIGNGQQIQLNDGDVVSMGHYQLKAVLKVKRKDLPDGLESVDFLDTSDKTTIGSLADMPASPAQESPAFDEWLDAPQTSQAQQNNWGTVDTSLGNVDIQSQSLDPLAASSSTTDDFFSTSSSEASVDPLAAFSSQPSSIDPWASVDSGQNKDWWQDNSQPDNTPAIQQSIQTPRPAKQATIQEPVPQPVTMSDVSLDQLLSEPEPLAQQTPAFQPEPQMATPQENALFDQFLAEPAIPDIQQPPAAQPELMVQPAEHGFTEPPTQNRPPVQAQVSPSIEPVRIPDSQPVQQAPSSTSQQLAQKLGVEVKTQSDLERIDQEAALLIKETASRLMDLLRARSTVKNELRVERTMIESQDNNPLKFSATVEDALNMMFGRNSNAFMSPSAAIKDSFDNISDHQIAVLVGMRTAYDAMFAQFSPDKLSSLFERMNGKGLSMNRKAKNWETFQKWFSDLQSDPETTYNRIFGEVFAEAYEKKLAELKSVRSMQP</sequence>
<dbReference type="EMBL" id="JOKH01000010">
    <property type="protein sequence ID" value="KEQ12265.1"/>
    <property type="molecule type" value="Genomic_DNA"/>
</dbReference>
<dbReference type="eggNOG" id="COG1716">
    <property type="taxonomic scope" value="Bacteria"/>
</dbReference>
<dbReference type="Proteomes" id="UP000028073">
    <property type="component" value="Unassembled WGS sequence"/>
</dbReference>
<dbReference type="SUPFAM" id="SSF49879">
    <property type="entry name" value="SMAD/FHA domain"/>
    <property type="match status" value="1"/>
</dbReference>
<dbReference type="SMART" id="SM00240">
    <property type="entry name" value="FHA"/>
    <property type="match status" value="1"/>
</dbReference>
<evidence type="ECO:0000313" key="3">
    <source>
        <dbReference type="EMBL" id="KEQ12265.1"/>
    </source>
</evidence>
<name>A0A081N1E2_9GAMM</name>
<dbReference type="Pfam" id="PF00498">
    <property type="entry name" value="FHA"/>
    <property type="match status" value="1"/>
</dbReference>
<feature type="compositionally biased region" description="Polar residues" evidence="1">
    <location>
        <begin position="369"/>
        <end position="383"/>
    </location>
</feature>